<keyword evidence="2" id="KW-0472">Membrane</keyword>
<organism evidence="3 5">
    <name type="scientific">Candidatus Phosphoribacter hodrii</name>
    <dbReference type="NCBI Taxonomy" id="2953743"/>
    <lineage>
        <taxon>Bacteria</taxon>
        <taxon>Bacillati</taxon>
        <taxon>Actinomycetota</taxon>
        <taxon>Actinomycetes</taxon>
        <taxon>Micrococcales</taxon>
        <taxon>Dermatophilaceae</taxon>
        <taxon>Candidatus Phosphoribacter</taxon>
    </lineage>
</organism>
<dbReference type="Proteomes" id="UP000718281">
    <property type="component" value="Unassembled WGS sequence"/>
</dbReference>
<name>A0A934X5B7_9MICO</name>
<evidence type="ECO:0000313" key="5">
    <source>
        <dbReference type="Proteomes" id="UP000718281"/>
    </source>
</evidence>
<evidence type="ECO:0000313" key="3">
    <source>
        <dbReference type="EMBL" id="MBK6301406.1"/>
    </source>
</evidence>
<evidence type="ECO:0000256" key="2">
    <source>
        <dbReference type="SAM" id="Phobius"/>
    </source>
</evidence>
<sequence length="208" mass="20730">MGRHRDEAADGLDSSRRTTVIIGAIGVLAVALVFGAWWMLSSSPSIGKGATALSTARVTLNEVPGATDAAGSTATFVVPTPSFVTPSLAVALGSREPEIPGETATTTTPAGTSSTTSSSSSSSSSSNGRVTVSNLSLQCGLQGRRVRATLTFHSTGQVPVTLTASDRTENTVASGNVRLDVIGAAPASGTATCSAKVNGMSVGPIAAH</sequence>
<evidence type="ECO:0000256" key="1">
    <source>
        <dbReference type="SAM" id="MobiDB-lite"/>
    </source>
</evidence>
<gene>
    <name evidence="3" type="ORF">IPF40_10280</name>
    <name evidence="4" type="ORF">IPI13_02745</name>
</gene>
<proteinExistence type="predicted"/>
<dbReference type="EMBL" id="JADIXZ010000004">
    <property type="protein sequence ID" value="MBK6301406.1"/>
    <property type="molecule type" value="Genomic_DNA"/>
</dbReference>
<evidence type="ECO:0000313" key="4">
    <source>
        <dbReference type="EMBL" id="MBK7272107.1"/>
    </source>
</evidence>
<dbReference type="AlphaFoldDB" id="A0A934X5B7"/>
<keyword evidence="2" id="KW-1133">Transmembrane helix</keyword>
<protein>
    <submittedName>
        <fullName evidence="3">Uncharacterized protein</fullName>
    </submittedName>
</protein>
<feature type="region of interest" description="Disordered" evidence="1">
    <location>
        <begin position="95"/>
        <end position="130"/>
    </location>
</feature>
<comment type="caution">
    <text evidence="3">The sequence shown here is derived from an EMBL/GenBank/DDBJ whole genome shotgun (WGS) entry which is preliminary data.</text>
</comment>
<feature type="compositionally biased region" description="Low complexity" evidence="1">
    <location>
        <begin position="103"/>
        <end position="126"/>
    </location>
</feature>
<feature type="transmembrane region" description="Helical" evidence="2">
    <location>
        <begin position="20"/>
        <end position="40"/>
    </location>
</feature>
<keyword evidence="2" id="KW-0812">Transmembrane</keyword>
<dbReference type="Proteomes" id="UP000726105">
    <property type="component" value="Unassembled WGS sequence"/>
</dbReference>
<reference evidence="5 6" key="1">
    <citation type="submission" date="2020-10" db="EMBL/GenBank/DDBJ databases">
        <title>Connecting structure to function with the recovery of over 1000 high-quality activated sludge metagenome-assembled genomes encoding full-length rRNA genes using long-read sequencing.</title>
        <authorList>
            <person name="Singleton C.M."/>
            <person name="Petriglieri F."/>
            <person name="Kristensen J.M."/>
            <person name="Kirkegaard R.H."/>
            <person name="Michaelsen T.Y."/>
            <person name="Andersen M.H."/>
            <person name="Karst S.M."/>
            <person name="Dueholm M.S."/>
            <person name="Nielsen P.H."/>
            <person name="Albertsen M."/>
        </authorList>
    </citation>
    <scope>NUCLEOTIDE SEQUENCE [LARGE SCALE GENOMIC DNA]</scope>
    <source>
        <strain evidence="3">AalE_18-Q3-R2-46_BAT3C.188</strain>
        <strain evidence="4">Ega_18-Q3-R5-49_MAXAC.001</strain>
    </source>
</reference>
<evidence type="ECO:0000313" key="6">
    <source>
        <dbReference type="Proteomes" id="UP000726105"/>
    </source>
</evidence>
<accession>A0A934X5B7</accession>
<dbReference type="EMBL" id="JADJIB010000001">
    <property type="protein sequence ID" value="MBK7272107.1"/>
    <property type="molecule type" value="Genomic_DNA"/>
</dbReference>